<dbReference type="HOGENOM" id="CLU_1645595_0_0_1"/>
<name>B7PRR6_IXOSC</name>
<protein>
    <submittedName>
        <fullName evidence="2 3">Uncharacterized protein</fullName>
    </submittedName>
</protein>
<feature type="region of interest" description="Disordered" evidence="1">
    <location>
        <begin position="54"/>
        <end position="91"/>
    </location>
</feature>
<evidence type="ECO:0000313" key="3">
    <source>
        <dbReference type="EnsemblMetazoa" id="ISCW019938-PA"/>
    </source>
</evidence>
<dbReference type="Proteomes" id="UP000001555">
    <property type="component" value="Unassembled WGS sequence"/>
</dbReference>
<dbReference type="PaxDb" id="6945-B7PRR6"/>
<dbReference type="InParanoid" id="B7PRR6"/>
<reference evidence="3" key="2">
    <citation type="submission" date="2020-05" db="UniProtKB">
        <authorList>
            <consortium name="EnsemblMetazoa"/>
        </authorList>
    </citation>
    <scope>IDENTIFICATION</scope>
    <source>
        <strain evidence="3">wikel</strain>
    </source>
</reference>
<dbReference type="AlphaFoldDB" id="B7PRR6"/>
<keyword evidence="4" id="KW-1185">Reference proteome</keyword>
<dbReference type="VEuPathDB" id="VectorBase:ISCW019938"/>
<feature type="compositionally biased region" description="Basic and acidic residues" evidence="1">
    <location>
        <begin position="149"/>
        <end position="161"/>
    </location>
</feature>
<gene>
    <name evidence="2" type="ORF">IscW_ISCW019938</name>
</gene>
<sequence>MGLARSVDGGLLRCPGVLADLLLREQLPLGALWSGRHHHGPVRLQGLDGEQPLHQVPHRKGRQEATHCRRLGGRHRESQPAAGPQQVGPSGYSWLRQFQQSRSLLQATGTAKYLVAAQAAAHGQLPKVPVNAVPTGTAWAPTSGALHGVDPRKHKETAPPT</sequence>
<feature type="region of interest" description="Disordered" evidence="1">
    <location>
        <begin position="139"/>
        <end position="161"/>
    </location>
</feature>
<evidence type="ECO:0000313" key="2">
    <source>
        <dbReference type="EMBL" id="EEC09288.1"/>
    </source>
</evidence>
<evidence type="ECO:0000313" key="4">
    <source>
        <dbReference type="Proteomes" id="UP000001555"/>
    </source>
</evidence>
<dbReference type="EnsemblMetazoa" id="ISCW019938-RA">
    <property type="protein sequence ID" value="ISCW019938-PA"/>
    <property type="gene ID" value="ISCW019938"/>
</dbReference>
<accession>B7PRR6</accession>
<dbReference type="EMBL" id="ABJB011093807">
    <property type="status" value="NOT_ANNOTATED_CDS"/>
    <property type="molecule type" value="Genomic_DNA"/>
</dbReference>
<proteinExistence type="predicted"/>
<organism>
    <name type="scientific">Ixodes scapularis</name>
    <name type="common">Black-legged tick</name>
    <name type="synonym">Deer tick</name>
    <dbReference type="NCBI Taxonomy" id="6945"/>
    <lineage>
        <taxon>Eukaryota</taxon>
        <taxon>Metazoa</taxon>
        <taxon>Ecdysozoa</taxon>
        <taxon>Arthropoda</taxon>
        <taxon>Chelicerata</taxon>
        <taxon>Arachnida</taxon>
        <taxon>Acari</taxon>
        <taxon>Parasitiformes</taxon>
        <taxon>Ixodida</taxon>
        <taxon>Ixodoidea</taxon>
        <taxon>Ixodidae</taxon>
        <taxon>Ixodinae</taxon>
        <taxon>Ixodes</taxon>
    </lineage>
</organism>
<reference evidence="2 4" key="1">
    <citation type="submission" date="2008-03" db="EMBL/GenBank/DDBJ databases">
        <title>Annotation of Ixodes scapularis.</title>
        <authorList>
            <consortium name="Ixodes scapularis Genome Project Consortium"/>
            <person name="Caler E."/>
            <person name="Hannick L.I."/>
            <person name="Bidwell S."/>
            <person name="Joardar V."/>
            <person name="Thiagarajan M."/>
            <person name="Amedeo P."/>
            <person name="Galinsky K.J."/>
            <person name="Schobel S."/>
            <person name="Inman J."/>
            <person name="Hostetler J."/>
            <person name="Miller J."/>
            <person name="Hammond M."/>
            <person name="Megy K."/>
            <person name="Lawson D."/>
            <person name="Kodira C."/>
            <person name="Sutton G."/>
            <person name="Meyer J."/>
            <person name="Hill C.A."/>
            <person name="Birren B."/>
            <person name="Nene V."/>
            <person name="Collins F."/>
            <person name="Alarcon-Chaidez F."/>
            <person name="Wikel S."/>
            <person name="Strausberg R."/>
        </authorList>
    </citation>
    <scope>NUCLEOTIDE SEQUENCE [LARGE SCALE GENOMIC DNA]</scope>
    <source>
        <strain evidence="4">Wikel</strain>
        <strain evidence="2">Wikel colony</strain>
    </source>
</reference>
<evidence type="ECO:0000256" key="1">
    <source>
        <dbReference type="SAM" id="MobiDB-lite"/>
    </source>
</evidence>
<dbReference type="EMBL" id="DS774495">
    <property type="protein sequence ID" value="EEC09288.1"/>
    <property type="molecule type" value="Genomic_DNA"/>
</dbReference>